<dbReference type="SUPFAM" id="SSF53448">
    <property type="entry name" value="Nucleotide-diphospho-sugar transferases"/>
    <property type="match status" value="1"/>
</dbReference>
<evidence type="ECO:0000313" key="3">
    <source>
        <dbReference type="Proteomes" id="UP001501057"/>
    </source>
</evidence>
<dbReference type="InterPro" id="IPR001173">
    <property type="entry name" value="Glyco_trans_2-like"/>
</dbReference>
<dbReference type="EMBL" id="BAAAME010000001">
    <property type="protein sequence ID" value="GAA1723366.1"/>
    <property type="molecule type" value="Genomic_DNA"/>
</dbReference>
<dbReference type="InterPro" id="IPR029044">
    <property type="entry name" value="Nucleotide-diphossugar_trans"/>
</dbReference>
<dbReference type="CDD" id="cd00761">
    <property type="entry name" value="Glyco_tranf_GTA_type"/>
    <property type="match status" value="1"/>
</dbReference>
<comment type="caution">
    <text evidence="2">The sequence shown here is derived from an EMBL/GenBank/DDBJ whole genome shotgun (WGS) entry which is preliminary data.</text>
</comment>
<gene>
    <name evidence="2" type="ORF">GCM10009710_00200</name>
</gene>
<dbReference type="Proteomes" id="UP001501057">
    <property type="component" value="Unassembled WGS sequence"/>
</dbReference>
<feature type="domain" description="Glycosyltransferase 2-like" evidence="1">
    <location>
        <begin position="5"/>
        <end position="130"/>
    </location>
</feature>
<dbReference type="RefSeq" id="WP_344196370.1">
    <property type="nucleotide sequence ID" value="NZ_BAAAME010000001.1"/>
</dbReference>
<keyword evidence="3" id="KW-1185">Reference proteome</keyword>
<evidence type="ECO:0000259" key="1">
    <source>
        <dbReference type="Pfam" id="PF00535"/>
    </source>
</evidence>
<accession>A0ABN2JE71</accession>
<dbReference type="Gene3D" id="3.90.550.10">
    <property type="entry name" value="Spore Coat Polysaccharide Biosynthesis Protein SpsA, Chain A"/>
    <property type="match status" value="1"/>
</dbReference>
<evidence type="ECO:0000313" key="2">
    <source>
        <dbReference type="EMBL" id="GAA1723366.1"/>
    </source>
</evidence>
<name>A0ABN2JE71_9ACTN</name>
<proteinExistence type="predicted"/>
<dbReference type="Pfam" id="PF00535">
    <property type="entry name" value="Glycos_transf_2"/>
    <property type="match status" value="1"/>
</dbReference>
<sequence>MTIDIMMPFYGRIDHFQEAVRSVLAQDDDRWRLVIVDDVYPDLAPGEWAQAIDDPRVEYHRNEVNLRPSLNYRKCVSMMQTEFAVIMGCDDRMLPGFVRRAHELVEQHPGAALLQPGVQVIADGGEVHLPTADRVKGWYRPDTDGPVELGGDVLARSLLRANWTYFPSLCWRVSELQQREFRADLDVVQDLAMILDIVIAGGTLVLDDEVVFEYRRHAGSVSAVTGPDGTKFAQERVLFAEMRDAMRDHGWNRASRAARWHSTSRLNALSEVPSAVRLRDRDGLRSLLRHAFGPVP</sequence>
<organism evidence="2 3">
    <name type="scientific">Aeromicrobium alkaliterrae</name>
    <dbReference type="NCBI Taxonomy" id="302168"/>
    <lineage>
        <taxon>Bacteria</taxon>
        <taxon>Bacillati</taxon>
        <taxon>Actinomycetota</taxon>
        <taxon>Actinomycetes</taxon>
        <taxon>Propionibacteriales</taxon>
        <taxon>Nocardioidaceae</taxon>
        <taxon>Aeromicrobium</taxon>
    </lineage>
</organism>
<protein>
    <recommendedName>
        <fullName evidence="1">Glycosyltransferase 2-like domain-containing protein</fullName>
    </recommendedName>
</protein>
<reference evidence="2 3" key="1">
    <citation type="journal article" date="2019" name="Int. J. Syst. Evol. Microbiol.">
        <title>The Global Catalogue of Microorganisms (GCM) 10K type strain sequencing project: providing services to taxonomists for standard genome sequencing and annotation.</title>
        <authorList>
            <consortium name="The Broad Institute Genomics Platform"/>
            <consortium name="The Broad Institute Genome Sequencing Center for Infectious Disease"/>
            <person name="Wu L."/>
            <person name="Ma J."/>
        </authorList>
    </citation>
    <scope>NUCLEOTIDE SEQUENCE [LARGE SCALE GENOMIC DNA]</scope>
    <source>
        <strain evidence="2 3">JCM 13518</strain>
    </source>
</reference>